<dbReference type="EMBL" id="CP003804">
    <property type="protein sequence ID" value="AGF47702.1"/>
    <property type="molecule type" value="Genomic_DNA"/>
</dbReference>
<evidence type="ECO:0000256" key="3">
    <source>
        <dbReference type="ARBA" id="ARBA00022801"/>
    </source>
</evidence>
<comment type="function">
    <text evidence="6">3'-to-5' exoribonuclease specific for small oligoribonucleotides.</text>
</comment>
<evidence type="ECO:0000259" key="7">
    <source>
        <dbReference type="SMART" id="SM00479"/>
    </source>
</evidence>
<dbReference type="InterPro" id="IPR013520">
    <property type="entry name" value="Ribonucl_H"/>
</dbReference>
<dbReference type="EC" id="3.1.-.-" evidence="6"/>
<gene>
    <name evidence="6" type="primary">orn</name>
    <name evidence="8" type="ORF">CDEE_0701</name>
</gene>
<reference evidence="8 9" key="1">
    <citation type="journal article" date="2013" name="Genome Biol. Evol.">
        <title>Genome evolution and phylogenomic analysis of candidatus kinetoplastibacterium, the betaproteobacterial endosymbionts of strigomonas and angomonas.</title>
        <authorList>
            <person name="Alves J.M."/>
            <person name="Serrano M.G."/>
            <person name="Maia da Silva F."/>
            <person name="Voegtly L.J."/>
            <person name="Matveyev A.V."/>
            <person name="Teixeira M.M."/>
            <person name="Camargo E.P."/>
            <person name="Buck G.A."/>
        </authorList>
    </citation>
    <scope>NUCLEOTIDE SEQUENCE [LARGE SCALE GENOMIC DNA]</scope>
    <source>
        <strain evidence="8 9">TCC036E</strain>
    </source>
</reference>
<evidence type="ECO:0000256" key="4">
    <source>
        <dbReference type="ARBA" id="ARBA00022839"/>
    </source>
</evidence>
<evidence type="ECO:0000313" key="8">
    <source>
        <dbReference type="EMBL" id="AGF47702.1"/>
    </source>
</evidence>
<protein>
    <recommendedName>
        <fullName evidence="5 6">Oligoribonuclease</fullName>
        <ecNumber evidence="6">3.1.-.-</ecNumber>
    </recommendedName>
</protein>
<keyword evidence="6" id="KW-0963">Cytoplasm</keyword>
<dbReference type="HAMAP" id="MF_00045">
    <property type="entry name" value="Oligoribonuclease"/>
    <property type="match status" value="1"/>
</dbReference>
<evidence type="ECO:0000256" key="5">
    <source>
        <dbReference type="ARBA" id="ARBA00070964"/>
    </source>
</evidence>
<feature type="active site" evidence="6">
    <location>
        <position position="130"/>
    </location>
</feature>
<dbReference type="Gene3D" id="3.30.420.10">
    <property type="entry name" value="Ribonuclease H-like superfamily/Ribonuclease H"/>
    <property type="match status" value="1"/>
</dbReference>
<evidence type="ECO:0000256" key="6">
    <source>
        <dbReference type="HAMAP-Rule" id="MF_00045"/>
    </source>
</evidence>
<comment type="subcellular location">
    <subcellularLocation>
        <location evidence="6">Cytoplasm</location>
    </subcellularLocation>
</comment>
<dbReference type="GO" id="GO:0003676">
    <property type="term" value="F:nucleic acid binding"/>
    <property type="evidence" value="ECO:0007669"/>
    <property type="project" value="InterPro"/>
</dbReference>
<organism evidence="8 9">
    <name type="scientific">Candidatus Kinetoplastidibacterium crithidiae TCC036E</name>
    <dbReference type="NCBI Taxonomy" id="1208918"/>
    <lineage>
        <taxon>Bacteria</taxon>
        <taxon>Pseudomonadati</taxon>
        <taxon>Pseudomonadota</taxon>
        <taxon>Betaproteobacteria</taxon>
        <taxon>Candidatus Kinetoplastidibacterium</taxon>
    </lineage>
</organism>
<keyword evidence="2 6" id="KW-0540">Nuclease</keyword>
<dbReference type="HOGENOM" id="CLU_064761_2_0_4"/>
<dbReference type="GO" id="GO:0006259">
    <property type="term" value="P:DNA metabolic process"/>
    <property type="evidence" value="ECO:0007669"/>
    <property type="project" value="UniProtKB-ARBA"/>
</dbReference>
<accession>M1LPY9</accession>
<dbReference type="PANTHER" id="PTHR11046:SF0">
    <property type="entry name" value="OLIGORIBONUCLEASE, MITOCHONDRIAL"/>
    <property type="match status" value="1"/>
</dbReference>
<dbReference type="InterPro" id="IPR022894">
    <property type="entry name" value="Oligoribonuclease"/>
</dbReference>
<evidence type="ECO:0000256" key="2">
    <source>
        <dbReference type="ARBA" id="ARBA00022722"/>
    </source>
</evidence>
<dbReference type="RefSeq" id="WP_015238456.1">
    <property type="nucleotide sequence ID" value="NC_020283.1"/>
</dbReference>
<dbReference type="SUPFAM" id="SSF53098">
    <property type="entry name" value="Ribonuclease H-like"/>
    <property type="match status" value="1"/>
</dbReference>
<sequence>MKNLKDDRLVWIDMEMSGLDMHKERILEIAVLITNNNLDIISKGPVLVIKQSDEILDAMDKWNTSVHNRSGLVDKVRKSELNESDAEIIILDFLKKYVIVNKSPLCGNTIHQDRNFMKLYMPNLENFFHYRNIDVSSIKEVIHRWHPDTKCKFIKQNQHEALADIYESIEELKFYKKHFFI</sequence>
<name>M1LPY9_9PROT</name>
<dbReference type="NCBIfam" id="NF003765">
    <property type="entry name" value="PRK05359.1"/>
    <property type="match status" value="1"/>
</dbReference>
<dbReference type="STRING" id="1208918.CDEE_0701"/>
<dbReference type="FunFam" id="3.30.420.10:FF:000003">
    <property type="entry name" value="Oligoribonuclease"/>
    <property type="match status" value="1"/>
</dbReference>
<dbReference type="eggNOG" id="COG1949">
    <property type="taxonomic scope" value="Bacteria"/>
</dbReference>
<keyword evidence="3 6" id="KW-0378">Hydrolase</keyword>
<dbReference type="InterPro" id="IPR012337">
    <property type="entry name" value="RNaseH-like_sf"/>
</dbReference>
<dbReference type="Proteomes" id="UP000011686">
    <property type="component" value="Chromosome"/>
</dbReference>
<dbReference type="GO" id="GO:0005737">
    <property type="term" value="C:cytoplasm"/>
    <property type="evidence" value="ECO:0007669"/>
    <property type="project" value="UniProtKB-SubCell"/>
</dbReference>
<keyword evidence="4 6" id="KW-0269">Exonuclease</keyword>
<dbReference type="PATRIC" id="fig|1208918.3.peg.402"/>
<evidence type="ECO:0000313" key="9">
    <source>
        <dbReference type="Proteomes" id="UP000011686"/>
    </source>
</evidence>
<dbReference type="SMART" id="SM00479">
    <property type="entry name" value="EXOIII"/>
    <property type="match status" value="1"/>
</dbReference>
<dbReference type="AlphaFoldDB" id="M1LPY9"/>
<comment type="similarity">
    <text evidence="1 6">Belongs to the oligoribonuclease family.</text>
</comment>
<dbReference type="KEGG" id="kct:CDEE_0701"/>
<dbReference type="Pfam" id="PF00929">
    <property type="entry name" value="RNase_T"/>
    <property type="match status" value="1"/>
</dbReference>
<dbReference type="CDD" id="cd06135">
    <property type="entry name" value="Orn"/>
    <property type="match status" value="1"/>
</dbReference>
<proteinExistence type="inferred from homology"/>
<feature type="domain" description="Exonuclease" evidence="7">
    <location>
        <begin position="8"/>
        <end position="181"/>
    </location>
</feature>
<evidence type="ECO:0000256" key="1">
    <source>
        <dbReference type="ARBA" id="ARBA00009921"/>
    </source>
</evidence>
<keyword evidence="9" id="KW-1185">Reference proteome</keyword>
<dbReference type="GO" id="GO:0000175">
    <property type="term" value="F:3'-5'-RNA exonuclease activity"/>
    <property type="evidence" value="ECO:0007669"/>
    <property type="project" value="InterPro"/>
</dbReference>
<dbReference type="PANTHER" id="PTHR11046">
    <property type="entry name" value="OLIGORIBONUCLEASE, MITOCHONDRIAL"/>
    <property type="match status" value="1"/>
</dbReference>
<dbReference type="InterPro" id="IPR036397">
    <property type="entry name" value="RNaseH_sf"/>
</dbReference>